<dbReference type="eggNOG" id="COG0513">
    <property type="taxonomic scope" value="Bacteria"/>
</dbReference>
<dbReference type="PROSITE" id="PS00039">
    <property type="entry name" value="DEAD_ATP_HELICASE"/>
    <property type="match status" value="1"/>
</dbReference>
<dbReference type="InterPro" id="IPR000629">
    <property type="entry name" value="RNA-helicase_DEAD-box_CS"/>
</dbReference>
<dbReference type="PANTHER" id="PTHR47959">
    <property type="entry name" value="ATP-DEPENDENT RNA HELICASE RHLE-RELATED"/>
    <property type="match status" value="1"/>
</dbReference>
<evidence type="ECO:0000259" key="5">
    <source>
        <dbReference type="PROSITE" id="PS51192"/>
    </source>
</evidence>
<dbReference type="Gene3D" id="3.40.50.300">
    <property type="entry name" value="P-loop containing nucleotide triphosphate hydrolases"/>
    <property type="match status" value="1"/>
</dbReference>
<dbReference type="PANTHER" id="PTHR47959:SF1">
    <property type="entry name" value="ATP-DEPENDENT RNA HELICASE DBPA"/>
    <property type="match status" value="1"/>
</dbReference>
<dbReference type="GO" id="GO:0003724">
    <property type="term" value="F:RNA helicase activity"/>
    <property type="evidence" value="ECO:0007669"/>
    <property type="project" value="TreeGrafter"/>
</dbReference>
<dbReference type="GO" id="GO:0003676">
    <property type="term" value="F:nucleic acid binding"/>
    <property type="evidence" value="ECO:0007669"/>
    <property type="project" value="InterPro"/>
</dbReference>
<proteinExistence type="predicted"/>
<feature type="domain" description="Helicase ATP-binding" evidence="5">
    <location>
        <begin position="1"/>
        <end position="96"/>
    </location>
</feature>
<keyword evidence="1" id="KW-0547">Nucleotide-binding</keyword>
<evidence type="ECO:0000256" key="1">
    <source>
        <dbReference type="ARBA" id="ARBA00022741"/>
    </source>
</evidence>
<keyword evidence="4" id="KW-0067">ATP-binding</keyword>
<reference evidence="6 7" key="1">
    <citation type="journal article" date="2014" name="Genome Announc.">
        <title>Draft Genome Sequences of Two Vibrionaceae Species, Vibrio ponticus C121 and Photobacterium aphoticum C119, Isolated as Coral Reef Microbiota.</title>
        <authorList>
            <person name="Al-saari N."/>
            <person name="Meirelles P.M."/>
            <person name="Mino S."/>
            <person name="Suda W."/>
            <person name="Oshima K."/>
            <person name="Hattori M."/>
            <person name="Ohkuma M."/>
            <person name="Thompson F.L."/>
            <person name="Gomez-Gil B."/>
            <person name="Sawabe T."/>
            <person name="Sawabe T."/>
        </authorList>
    </citation>
    <scope>NUCLEOTIDE SEQUENCE [LARGE SCALE GENOMIC DNA]</scope>
    <source>
        <strain evidence="6 7">JCM 19237</strain>
    </source>
</reference>
<dbReference type="GO" id="GO:0005829">
    <property type="term" value="C:cytosol"/>
    <property type="evidence" value="ECO:0007669"/>
    <property type="project" value="TreeGrafter"/>
</dbReference>
<dbReference type="GO" id="GO:0005524">
    <property type="term" value="F:ATP binding"/>
    <property type="evidence" value="ECO:0007669"/>
    <property type="project" value="UniProtKB-KW"/>
</dbReference>
<dbReference type="PROSITE" id="PS51192">
    <property type="entry name" value="HELICASE_ATP_BIND_1"/>
    <property type="match status" value="1"/>
</dbReference>
<comment type="caution">
    <text evidence="6">The sequence shown here is derived from an EMBL/GenBank/DDBJ whole genome shotgun (WGS) entry which is preliminary data.</text>
</comment>
<dbReference type="InterPro" id="IPR050079">
    <property type="entry name" value="DEAD_box_RNA_helicase"/>
</dbReference>
<dbReference type="InterPro" id="IPR011545">
    <property type="entry name" value="DEAD/DEAH_box_helicase_dom"/>
</dbReference>
<accession>A0A090QND9</accession>
<sequence length="185" mass="20840">MPFGPQIGSLEHGAHIIVGTPGRVEEHVRKGNLSLDDLNLLVLDEADRMLEMGFQDALDAILDYAPVDRQTLLFSATYPKEIEKIAADVMKKPVVVKVAATHDNSSIEQIFYKVDSNQDRLNAVRLLLAQHRLNRQSCSVTPSVKRRKLLTILKITATARLPCTVIWISASVIRRWYVSLTRVRQ</sequence>
<dbReference type="GO" id="GO:0016787">
    <property type="term" value="F:hydrolase activity"/>
    <property type="evidence" value="ECO:0007669"/>
    <property type="project" value="UniProtKB-KW"/>
</dbReference>
<name>A0A090QND9_9GAMM</name>
<dbReference type="InterPro" id="IPR014001">
    <property type="entry name" value="Helicase_ATP-bd"/>
</dbReference>
<evidence type="ECO:0000313" key="7">
    <source>
        <dbReference type="Proteomes" id="UP000029227"/>
    </source>
</evidence>
<evidence type="ECO:0000256" key="4">
    <source>
        <dbReference type="ARBA" id="ARBA00022840"/>
    </source>
</evidence>
<dbReference type="Proteomes" id="UP000029227">
    <property type="component" value="Unassembled WGS sequence"/>
</dbReference>
<dbReference type="SUPFAM" id="SSF52540">
    <property type="entry name" value="P-loop containing nucleoside triphosphate hydrolases"/>
    <property type="match status" value="1"/>
</dbReference>
<evidence type="ECO:0000256" key="2">
    <source>
        <dbReference type="ARBA" id="ARBA00022801"/>
    </source>
</evidence>
<dbReference type="AlphaFoldDB" id="A0A090QND9"/>
<keyword evidence="3 6" id="KW-0347">Helicase</keyword>
<gene>
    <name evidence="6" type="ORF">JCM19237_1103</name>
</gene>
<dbReference type="STRING" id="754436.JCM19237_1103"/>
<organism evidence="6 7">
    <name type="scientific">Photobacterium aphoticum</name>
    <dbReference type="NCBI Taxonomy" id="754436"/>
    <lineage>
        <taxon>Bacteria</taxon>
        <taxon>Pseudomonadati</taxon>
        <taxon>Pseudomonadota</taxon>
        <taxon>Gammaproteobacteria</taxon>
        <taxon>Vibrionales</taxon>
        <taxon>Vibrionaceae</taxon>
        <taxon>Photobacterium</taxon>
    </lineage>
</organism>
<evidence type="ECO:0000256" key="3">
    <source>
        <dbReference type="ARBA" id="ARBA00022806"/>
    </source>
</evidence>
<evidence type="ECO:0000313" key="6">
    <source>
        <dbReference type="EMBL" id="GAL04431.1"/>
    </source>
</evidence>
<protein>
    <submittedName>
        <fullName evidence="6">ATP-dependent 23S rRNA helicase DbpA</fullName>
    </submittedName>
</protein>
<dbReference type="Pfam" id="PF00270">
    <property type="entry name" value="DEAD"/>
    <property type="match status" value="1"/>
</dbReference>
<dbReference type="InterPro" id="IPR027417">
    <property type="entry name" value="P-loop_NTPase"/>
</dbReference>
<dbReference type="EMBL" id="BBMN01000004">
    <property type="protein sequence ID" value="GAL04431.1"/>
    <property type="molecule type" value="Genomic_DNA"/>
</dbReference>
<keyword evidence="2" id="KW-0378">Hydrolase</keyword>